<accession>A0ABR2IM30</accession>
<gene>
    <name evidence="1" type="ORF">M9Y10_010902</name>
</gene>
<keyword evidence="2" id="KW-1185">Reference proteome</keyword>
<sequence length="408" mass="46130">MLKSRPLTSLEKLYSQIIPINVQLGIEVCDKSIIPTYIKRIQDFALVMHLRTDKDNLYHTDEVAPINKLPEDLPTLKDAVTYVLKNCKTADSFPLANISVNSKYLVFNSCHSFCDGKLLTRIIEQIQNPVQRPMPLFPTPIVINFADQVKKAPVLSHDYRDPIITHLKNIVPKKADPNDVFQNIYDKIDVKDLACYHNGKVSDLTDQFGIGLILASKALSNNQIDDGFGCQSAINLRPYLPGDRGLDLDIVDHVGISVLTSKNPKTVRELKTDLRSSFVKSEAQRNFFGHMKWDIEHYVNGGESEFPLTGLANVVSHIGPVKIRRPITDIMMRVDMEEPFEMVSVVPYSVMSETENSVRTHLVYGSNGISKDQMERFGRLFNHVMTKLDLDTPINDAIDILRDIDSKH</sequence>
<name>A0ABR2IM30_9EUKA</name>
<dbReference type="Proteomes" id="UP001470230">
    <property type="component" value="Unassembled WGS sequence"/>
</dbReference>
<comment type="caution">
    <text evidence="1">The sequence shown here is derived from an EMBL/GenBank/DDBJ whole genome shotgun (WGS) entry which is preliminary data.</text>
</comment>
<protein>
    <recommendedName>
        <fullName evidence="3">Condensation domain-containing protein</fullName>
    </recommendedName>
</protein>
<proteinExistence type="predicted"/>
<evidence type="ECO:0000313" key="1">
    <source>
        <dbReference type="EMBL" id="KAK8865360.1"/>
    </source>
</evidence>
<reference evidence="1 2" key="1">
    <citation type="submission" date="2024-04" db="EMBL/GenBank/DDBJ databases">
        <title>Tritrichomonas musculus Genome.</title>
        <authorList>
            <person name="Alves-Ferreira E."/>
            <person name="Grigg M."/>
            <person name="Lorenzi H."/>
            <person name="Galac M."/>
        </authorList>
    </citation>
    <scope>NUCLEOTIDE SEQUENCE [LARGE SCALE GENOMIC DNA]</scope>
    <source>
        <strain evidence="1 2">EAF2021</strain>
    </source>
</reference>
<organism evidence="1 2">
    <name type="scientific">Tritrichomonas musculus</name>
    <dbReference type="NCBI Taxonomy" id="1915356"/>
    <lineage>
        <taxon>Eukaryota</taxon>
        <taxon>Metamonada</taxon>
        <taxon>Parabasalia</taxon>
        <taxon>Tritrichomonadida</taxon>
        <taxon>Tritrichomonadidae</taxon>
        <taxon>Tritrichomonas</taxon>
    </lineage>
</organism>
<evidence type="ECO:0008006" key="3">
    <source>
        <dbReference type="Google" id="ProtNLM"/>
    </source>
</evidence>
<evidence type="ECO:0000313" key="2">
    <source>
        <dbReference type="Proteomes" id="UP001470230"/>
    </source>
</evidence>
<dbReference type="EMBL" id="JAPFFF010000016">
    <property type="protein sequence ID" value="KAK8865360.1"/>
    <property type="molecule type" value="Genomic_DNA"/>
</dbReference>